<dbReference type="CDD" id="cd06581">
    <property type="entry name" value="TM_PBP1_LivM_like"/>
    <property type="match status" value="1"/>
</dbReference>
<name>A0A5Q0CE50_9HYPH</name>
<keyword evidence="2" id="KW-1003">Cell membrane</keyword>
<feature type="transmembrane region" description="Helical" evidence="6">
    <location>
        <begin position="312"/>
        <end position="334"/>
    </location>
</feature>
<feature type="transmembrane region" description="Helical" evidence="6">
    <location>
        <begin position="102"/>
        <end position="121"/>
    </location>
</feature>
<evidence type="ECO:0000256" key="6">
    <source>
        <dbReference type="SAM" id="Phobius"/>
    </source>
</evidence>
<evidence type="ECO:0000313" key="7">
    <source>
        <dbReference type="EMBL" id="QFY64066.1"/>
    </source>
</evidence>
<dbReference type="PANTHER" id="PTHR30482:SF17">
    <property type="entry name" value="ABC TRANSPORTER ATP-BINDING PROTEIN"/>
    <property type="match status" value="1"/>
</dbReference>
<feature type="transmembrane region" description="Helical" evidence="6">
    <location>
        <begin position="237"/>
        <end position="255"/>
    </location>
</feature>
<keyword evidence="8" id="KW-1185">Reference proteome</keyword>
<protein>
    <submittedName>
        <fullName evidence="7">Branched-chain amino acid ABC transporter permease</fullName>
    </submittedName>
</protein>
<evidence type="ECO:0000256" key="4">
    <source>
        <dbReference type="ARBA" id="ARBA00022989"/>
    </source>
</evidence>
<feature type="transmembrane region" description="Helical" evidence="6">
    <location>
        <begin position="186"/>
        <end position="206"/>
    </location>
</feature>
<keyword evidence="3 6" id="KW-0812">Transmembrane</keyword>
<feature type="transmembrane region" description="Helical" evidence="6">
    <location>
        <begin position="275"/>
        <end position="300"/>
    </location>
</feature>
<dbReference type="AlphaFoldDB" id="A0A5Q0CE50"/>
<evidence type="ECO:0000256" key="3">
    <source>
        <dbReference type="ARBA" id="ARBA00022692"/>
    </source>
</evidence>
<keyword evidence="7" id="KW-0614">Plasmid</keyword>
<dbReference type="KEGG" id="rgr:FZ934_22090"/>
<gene>
    <name evidence="7" type="ORF">FZ934_22090</name>
</gene>
<dbReference type="InterPro" id="IPR001851">
    <property type="entry name" value="ABC_transp_permease"/>
</dbReference>
<dbReference type="Pfam" id="PF02653">
    <property type="entry name" value="BPD_transp_2"/>
    <property type="match status" value="1"/>
</dbReference>
<dbReference type="Proteomes" id="UP000326881">
    <property type="component" value="Plasmid unnamed"/>
</dbReference>
<feature type="transmembrane region" description="Helical" evidence="6">
    <location>
        <begin position="78"/>
        <end position="96"/>
    </location>
</feature>
<feature type="transmembrane region" description="Helical" evidence="6">
    <location>
        <begin position="21"/>
        <end position="43"/>
    </location>
</feature>
<evidence type="ECO:0000256" key="1">
    <source>
        <dbReference type="ARBA" id="ARBA00004651"/>
    </source>
</evidence>
<feature type="transmembrane region" description="Helical" evidence="6">
    <location>
        <begin position="49"/>
        <end position="71"/>
    </location>
</feature>
<organism evidence="7 8">
    <name type="scientific">Rhizobium grahamii</name>
    <dbReference type="NCBI Taxonomy" id="1120045"/>
    <lineage>
        <taxon>Bacteria</taxon>
        <taxon>Pseudomonadati</taxon>
        <taxon>Pseudomonadota</taxon>
        <taxon>Alphaproteobacteria</taxon>
        <taxon>Hyphomicrobiales</taxon>
        <taxon>Rhizobiaceae</taxon>
        <taxon>Rhizobium/Agrobacterium group</taxon>
        <taxon>Rhizobium</taxon>
    </lineage>
</organism>
<dbReference type="GO" id="GO:0015658">
    <property type="term" value="F:branched-chain amino acid transmembrane transporter activity"/>
    <property type="evidence" value="ECO:0007669"/>
    <property type="project" value="InterPro"/>
</dbReference>
<sequence>MTNEIDAPPGWKIETRTKLSGAFSVVAIVAVAAMAAAPFAVSRGVVQDLFFILTMLTLAQCWNLLAGYAGLISVGQQLFVGCGAYALFGLVILAGLDPLIAIPLAGIFAVLVAIPTAFFAFRLYGPYFAIGTWVIAEVGRLLLAQWKALGGGTGTSLPRDATREMLGISALSDWFGMRPAAAADALAYWLALALAVATIGFIYRLLRSKHGLGLAAVRDNETAARALGVDARKLKSAIYLLTAFVTGMVGALIYLQKARISPDAAFSLTDWTAYVVFIVVIGGIGTIEGPILGVLVFFLLQNAFASYGSWYLLALGALAIVTMLFAPQGLWGLFFHRTGWELFPVRRLLRGGLTSLDKRGGPNG</sequence>
<evidence type="ECO:0000256" key="5">
    <source>
        <dbReference type="ARBA" id="ARBA00023136"/>
    </source>
</evidence>
<proteinExistence type="predicted"/>
<dbReference type="InterPro" id="IPR043428">
    <property type="entry name" value="LivM-like"/>
</dbReference>
<dbReference type="GO" id="GO:0005886">
    <property type="term" value="C:plasma membrane"/>
    <property type="evidence" value="ECO:0007669"/>
    <property type="project" value="UniProtKB-SubCell"/>
</dbReference>
<evidence type="ECO:0000256" key="2">
    <source>
        <dbReference type="ARBA" id="ARBA00022475"/>
    </source>
</evidence>
<keyword evidence="4 6" id="KW-1133">Transmembrane helix</keyword>
<comment type="subcellular location">
    <subcellularLocation>
        <location evidence="1">Cell membrane</location>
        <topology evidence="1">Multi-pass membrane protein</topology>
    </subcellularLocation>
</comment>
<evidence type="ECO:0000313" key="8">
    <source>
        <dbReference type="Proteomes" id="UP000326881"/>
    </source>
</evidence>
<dbReference type="EMBL" id="CP043499">
    <property type="protein sequence ID" value="QFY64066.1"/>
    <property type="molecule type" value="Genomic_DNA"/>
</dbReference>
<accession>A0A5Q0CE50</accession>
<geneLocation type="plasmid" evidence="7 8">
    <name>unnamed</name>
</geneLocation>
<dbReference type="PANTHER" id="PTHR30482">
    <property type="entry name" value="HIGH-AFFINITY BRANCHED-CHAIN AMINO ACID TRANSPORT SYSTEM PERMEASE"/>
    <property type="match status" value="1"/>
</dbReference>
<reference evidence="7 8" key="1">
    <citation type="submission" date="2019-08" db="EMBL/GenBank/DDBJ databases">
        <title>Prosopis cineraria nodule microbiome.</title>
        <authorList>
            <person name="Ali R."/>
            <person name="Chaluvadi S.R."/>
            <person name="Wang X."/>
        </authorList>
    </citation>
    <scope>NUCLEOTIDE SEQUENCE [LARGE SCALE GENOMIC DNA]</scope>
    <source>
        <strain evidence="7 8">BG7</strain>
        <plasmid evidence="7 8">unnamed</plasmid>
    </source>
</reference>
<keyword evidence="5 6" id="KW-0472">Membrane</keyword>
<dbReference type="OrthoDB" id="9804361at2"/>